<comment type="caution">
    <text evidence="2">The sequence shown here is derived from an EMBL/GenBank/DDBJ whole genome shotgun (WGS) entry which is preliminary data.</text>
</comment>
<dbReference type="eggNOG" id="COG3211">
    <property type="taxonomic scope" value="Bacteria"/>
</dbReference>
<dbReference type="InterPro" id="IPR011042">
    <property type="entry name" value="6-blade_b-propeller_TolB-like"/>
</dbReference>
<organism evidence="2 3">
    <name type="scientific">Prochlorococcus marinus str. MIT 9314</name>
    <dbReference type="NCBI Taxonomy" id="167548"/>
    <lineage>
        <taxon>Bacteria</taxon>
        <taxon>Bacillati</taxon>
        <taxon>Cyanobacteriota</taxon>
        <taxon>Cyanophyceae</taxon>
        <taxon>Synechococcales</taxon>
        <taxon>Prochlorococcaceae</taxon>
        <taxon>Prochlorococcus</taxon>
    </lineage>
</organism>
<reference evidence="3" key="1">
    <citation type="journal article" date="2014" name="Sci. Data">
        <title>Genomes of diverse isolates of the marine cyanobacterium Prochlorococcus.</title>
        <authorList>
            <person name="Biller S."/>
            <person name="Berube P."/>
            <person name="Thompson J."/>
            <person name="Kelly L."/>
            <person name="Roggensack S."/>
            <person name="Awad L."/>
            <person name="Roache-Johnson K."/>
            <person name="Ding H."/>
            <person name="Giovannoni S.J."/>
            <person name="Moore L.R."/>
            <person name="Chisholm S.W."/>
        </authorList>
    </citation>
    <scope>NUCLEOTIDE SEQUENCE [LARGE SCALE GENOMIC DNA]</scope>
    <source>
        <strain evidence="3">MIT 9314</strain>
    </source>
</reference>
<gene>
    <name evidence="2" type="ORF">EU98_0522</name>
</gene>
<sequence length="602" mass="66262">MADFNDVVSRRKFLQGSFALGSGAFIAATIGPAKATSFLSDFNGISFNPVPANSKDTITLPKGFSWHKVASWGDPLWSGVDDFDQITRGTGESQEGSFGDNNDGMSLFDIEEKSILAVNNEYCNRKIIYGNRASGLPETSDDVRKGIASHGVSIFEIEKKLGKWKIKKDSLYNRKITGDTKIALDGPAAGFYLMKTDEDLTGKVAKGTFNNCGNGRTPWGTYLACEENFHGYFSSPSNPSASIPPEQARYGLKTKDKGYNWVMNQDRFDLVKNPNEVNRHGYITEIDPSKPQSMPRKHTAMGRFKHENCEVSISKNGQVVAYMGDDERGEHLYKFVSKGKYKKGASSNYDLLTEGELFVAVFNDDGTGKWINLKESGMSEPEIAIFTRLAATKVGATTMDRPEWVAVNPKKVEAYCALTNNKNRGVKDNQPINAVNPRENNPYGQIVRWTPSNSDHASVDFKWDLFVMAGNPETAEGLYKGSKNINKDNMFNSPDGIAFDSKGNLWIQTDGKYSNSGKFAGMGNNQMLCANPRTGEISRFLVGPKECEITGITWSSDKKTMFVGVQHPGEKNPDSCHFPDGGNSVPRSTVIAITRNNGRAIG</sequence>
<dbReference type="InterPro" id="IPR006311">
    <property type="entry name" value="TAT_signal"/>
</dbReference>
<dbReference type="RefSeq" id="WP_206537607.1">
    <property type="nucleotide sequence ID" value="NZ_JNAO01000005.1"/>
</dbReference>
<accession>A0A0A2APJ2</accession>
<dbReference type="PANTHER" id="PTHR35399">
    <property type="entry name" value="SLR8030 PROTEIN"/>
    <property type="match status" value="1"/>
</dbReference>
<name>A0A0A2APJ2_PROMR</name>
<dbReference type="InterPro" id="IPR008557">
    <property type="entry name" value="PhoX"/>
</dbReference>
<dbReference type="PROSITE" id="PS51318">
    <property type="entry name" value="TAT"/>
    <property type="match status" value="1"/>
</dbReference>
<dbReference type="STRING" id="167548.EU98_0522"/>
<dbReference type="PANTHER" id="PTHR35399:SF2">
    <property type="entry name" value="DUF839 DOMAIN-CONTAINING PROTEIN"/>
    <property type="match status" value="1"/>
</dbReference>
<dbReference type="SUPFAM" id="SSF63829">
    <property type="entry name" value="Calcium-dependent phosphotriesterase"/>
    <property type="match status" value="1"/>
</dbReference>
<dbReference type="Pfam" id="PF05787">
    <property type="entry name" value="PhoX"/>
    <property type="match status" value="1"/>
</dbReference>
<dbReference type="AlphaFoldDB" id="A0A0A2APJ2"/>
<proteinExistence type="predicted"/>
<evidence type="ECO:0000313" key="3">
    <source>
        <dbReference type="Proteomes" id="UP000030533"/>
    </source>
</evidence>
<dbReference type="Gene3D" id="2.120.10.30">
    <property type="entry name" value="TolB, C-terminal domain"/>
    <property type="match status" value="1"/>
</dbReference>
<evidence type="ECO:0000256" key="1">
    <source>
        <dbReference type="ARBA" id="ARBA00023136"/>
    </source>
</evidence>
<dbReference type="Proteomes" id="UP000030533">
    <property type="component" value="Unassembled WGS sequence"/>
</dbReference>
<protein>
    <submittedName>
        <fullName evidence="2">Putative phosphatasee</fullName>
    </submittedName>
</protein>
<evidence type="ECO:0000313" key="2">
    <source>
        <dbReference type="EMBL" id="KGG02344.1"/>
    </source>
</evidence>
<dbReference type="EMBL" id="JNAO01000005">
    <property type="protein sequence ID" value="KGG02344.1"/>
    <property type="molecule type" value="Genomic_DNA"/>
</dbReference>
<keyword evidence="1" id="KW-0472">Membrane</keyword>